<protein>
    <submittedName>
        <fullName evidence="2">Uncharacterized protein</fullName>
    </submittedName>
</protein>
<evidence type="ECO:0000256" key="1">
    <source>
        <dbReference type="SAM" id="Coils"/>
    </source>
</evidence>
<dbReference type="AlphaFoldDB" id="A0A0J8AYM6"/>
<sequence length="181" mass="21184">KSCADDKLIDTLKAKIKQGACDRLLFAKLQQEISMLQQIASDYEHLLVQDLFTDWDRRVAEQQRVSDQLDISNLERCLDLSRSAHARLEQQFKRLNSNAEWLKSELLKTSRGKRLSFDQIPVNNDLSEIKPNGLELEIVRLRESWHEAKQLYADGLRQLQERAQFLQDQLNITRDISLQHN</sequence>
<gene>
    <name evidence="2" type="ORF">BVRB_027670</name>
</gene>
<dbReference type="EMBL" id="KQ098727">
    <property type="protein sequence ID" value="KMS93816.1"/>
    <property type="molecule type" value="Genomic_DNA"/>
</dbReference>
<name>A0A0J8AYM6_BETVV</name>
<keyword evidence="1" id="KW-0175">Coiled coil</keyword>
<feature type="coiled-coil region" evidence="1">
    <location>
        <begin position="78"/>
        <end position="105"/>
    </location>
</feature>
<reference evidence="2 3" key="1">
    <citation type="journal article" date="2014" name="Nature">
        <title>The genome of the recently domesticated crop plant sugar beet (Beta vulgaris).</title>
        <authorList>
            <person name="Dohm J.C."/>
            <person name="Minoche A.E."/>
            <person name="Holtgrawe D."/>
            <person name="Capella-Gutierrez S."/>
            <person name="Zakrzewski F."/>
            <person name="Tafer H."/>
            <person name="Rupp O."/>
            <person name="Sorensen T.R."/>
            <person name="Stracke R."/>
            <person name="Reinhardt R."/>
            <person name="Goesmann A."/>
            <person name="Kraft T."/>
            <person name="Schulz B."/>
            <person name="Stadler P.F."/>
            <person name="Schmidt T."/>
            <person name="Gabaldon T."/>
            <person name="Lehrach H."/>
            <person name="Weisshaar B."/>
            <person name="Himmelbauer H."/>
        </authorList>
    </citation>
    <scope>NUCLEOTIDE SEQUENCE [LARGE SCALE GENOMIC DNA]</scope>
    <source>
        <tissue evidence="2">Taproot</tissue>
    </source>
</reference>
<dbReference type="Proteomes" id="UP000035740">
    <property type="component" value="Unassembled WGS sequence"/>
</dbReference>
<organism evidence="2 3">
    <name type="scientific">Beta vulgaris subsp. vulgaris</name>
    <name type="common">Beet</name>
    <dbReference type="NCBI Taxonomy" id="3555"/>
    <lineage>
        <taxon>Eukaryota</taxon>
        <taxon>Viridiplantae</taxon>
        <taxon>Streptophyta</taxon>
        <taxon>Embryophyta</taxon>
        <taxon>Tracheophyta</taxon>
        <taxon>Spermatophyta</taxon>
        <taxon>Magnoliopsida</taxon>
        <taxon>eudicotyledons</taxon>
        <taxon>Gunneridae</taxon>
        <taxon>Pentapetalae</taxon>
        <taxon>Caryophyllales</taxon>
        <taxon>Chenopodiaceae</taxon>
        <taxon>Betoideae</taxon>
        <taxon>Beta</taxon>
    </lineage>
</organism>
<dbReference type="Gramene" id="KMS93816">
    <property type="protein sequence ID" value="KMS93816"/>
    <property type="gene ID" value="BVRB_027670"/>
</dbReference>
<accession>A0A0J8AYM6</accession>
<feature type="coiled-coil region" evidence="1">
    <location>
        <begin position="149"/>
        <end position="176"/>
    </location>
</feature>
<feature type="non-terminal residue" evidence="2">
    <location>
        <position position="1"/>
    </location>
</feature>
<proteinExistence type="predicted"/>
<evidence type="ECO:0000313" key="3">
    <source>
        <dbReference type="Proteomes" id="UP000035740"/>
    </source>
</evidence>
<keyword evidence="3" id="KW-1185">Reference proteome</keyword>
<evidence type="ECO:0000313" key="2">
    <source>
        <dbReference type="EMBL" id="KMS93816.1"/>
    </source>
</evidence>